<dbReference type="PANTHER" id="PTHR37489">
    <property type="entry name" value="DUF3500 DOMAIN-CONTAINING PROTEIN"/>
    <property type="match status" value="1"/>
</dbReference>
<evidence type="ECO:0000313" key="1">
    <source>
        <dbReference type="EMBL" id="TWT39923.1"/>
    </source>
</evidence>
<comment type="caution">
    <text evidence="1">The sequence shown here is derived from an EMBL/GenBank/DDBJ whole genome shotgun (WGS) entry which is preliminary data.</text>
</comment>
<evidence type="ECO:0008006" key="3">
    <source>
        <dbReference type="Google" id="ProtNLM"/>
    </source>
</evidence>
<organism evidence="1 2">
    <name type="scientific">Thalassoglobus neptunius</name>
    <dbReference type="NCBI Taxonomy" id="1938619"/>
    <lineage>
        <taxon>Bacteria</taxon>
        <taxon>Pseudomonadati</taxon>
        <taxon>Planctomycetota</taxon>
        <taxon>Planctomycetia</taxon>
        <taxon>Planctomycetales</taxon>
        <taxon>Planctomycetaceae</taxon>
        <taxon>Thalassoglobus</taxon>
    </lineage>
</organism>
<evidence type="ECO:0000313" key="2">
    <source>
        <dbReference type="Proteomes" id="UP000317243"/>
    </source>
</evidence>
<dbReference type="PANTHER" id="PTHR37489:SF1">
    <property type="entry name" value="DUF3500 DOMAIN-CONTAINING PROTEIN"/>
    <property type="match status" value="1"/>
</dbReference>
<dbReference type="Proteomes" id="UP000317243">
    <property type="component" value="Unassembled WGS sequence"/>
</dbReference>
<dbReference type="RefSeq" id="WP_146512337.1">
    <property type="nucleotide sequence ID" value="NZ_SIHI01000059.1"/>
</dbReference>
<protein>
    <recommendedName>
        <fullName evidence="3">DUF3500 domain-containing protein</fullName>
    </recommendedName>
</protein>
<dbReference type="EMBL" id="SIHI01000059">
    <property type="protein sequence ID" value="TWT39923.1"/>
    <property type="molecule type" value="Genomic_DNA"/>
</dbReference>
<sequence>MSRLSVLTFLFLSTVASIGLTFWDGNDPGNGMTAAAEKLIKLLDADQKKTAVLEYGNPERLGWHFIPKDERKGLQVKHMTQAQQEAAFLLLKNALSEMGYRKTRQIMELEKVLNEFEEGKGRWARDFERYYFTIFGNPGEDERWGLSVEGHHLSLNFVVDDSQLIGTTPQFFATNPAIVKNANSVGVEVGTRVLDVEETTAFALVQSLTSEQKTQAIIADKALSEIRAAGEPQPPVTEPVGIRYEQLTSEQRALLLKLIDEYINAMPGPVAKQRNDQLHFDGLNQIHFAWAGATEPGIGHYYRVQTPSFLIEFVNTQPDAAGNPANHIHCVWRDLRGDFALAIEE</sequence>
<name>A0A5C5VPH4_9PLAN</name>
<keyword evidence="2" id="KW-1185">Reference proteome</keyword>
<accession>A0A5C5VPH4</accession>
<dbReference type="OrthoDB" id="581140at2"/>
<dbReference type="InterPro" id="IPR021889">
    <property type="entry name" value="DUF3500"/>
</dbReference>
<dbReference type="Pfam" id="PF12006">
    <property type="entry name" value="DUF3500"/>
    <property type="match status" value="1"/>
</dbReference>
<reference evidence="1 2" key="1">
    <citation type="submission" date="2019-02" db="EMBL/GenBank/DDBJ databases">
        <title>Deep-cultivation of Planctomycetes and their phenomic and genomic characterization uncovers novel biology.</title>
        <authorList>
            <person name="Wiegand S."/>
            <person name="Jogler M."/>
            <person name="Boedeker C."/>
            <person name="Pinto D."/>
            <person name="Vollmers J."/>
            <person name="Rivas-Marin E."/>
            <person name="Kohn T."/>
            <person name="Peeters S.H."/>
            <person name="Heuer A."/>
            <person name="Rast P."/>
            <person name="Oberbeckmann S."/>
            <person name="Bunk B."/>
            <person name="Jeske O."/>
            <person name="Meyerdierks A."/>
            <person name="Storesund J.E."/>
            <person name="Kallscheuer N."/>
            <person name="Luecker S."/>
            <person name="Lage O.M."/>
            <person name="Pohl T."/>
            <person name="Merkel B.J."/>
            <person name="Hornburger P."/>
            <person name="Mueller R.-W."/>
            <person name="Bruemmer F."/>
            <person name="Labrenz M."/>
            <person name="Spormann A.M."/>
            <person name="Op Den Camp H."/>
            <person name="Overmann J."/>
            <person name="Amann R."/>
            <person name="Jetten M.S.M."/>
            <person name="Mascher T."/>
            <person name="Medema M.H."/>
            <person name="Devos D.P."/>
            <person name="Kaster A.-K."/>
            <person name="Ovreas L."/>
            <person name="Rohde M."/>
            <person name="Galperin M.Y."/>
            <person name="Jogler C."/>
        </authorList>
    </citation>
    <scope>NUCLEOTIDE SEQUENCE [LARGE SCALE GENOMIC DNA]</scope>
    <source>
        <strain evidence="1 2">KOR42</strain>
    </source>
</reference>
<gene>
    <name evidence="1" type="ORF">KOR42_50450</name>
</gene>
<dbReference type="AlphaFoldDB" id="A0A5C5VPH4"/>
<proteinExistence type="predicted"/>